<evidence type="ECO:0000259" key="1">
    <source>
        <dbReference type="PROSITE" id="PS51708"/>
    </source>
</evidence>
<sequence>MTYQLRPENGLIISAKAILHEQLMAAAAVLENPPNGVDDAVHRARRRLKRARALYRLIAAAAPDLRKSENIRLRDIARQLATLRDASALIESLRYLQSFADNEDEHQALQRALSVLDIQTAESTDSAEQTMQNAAAACRNAADLLHSTDIPLRRAKAARIVQKAWKKLLARAQQAILACEEGLEAESFHDLRKATQTYWMYLSLLRGLWPSAFALKRQSAKQLADVLGHENDLAMLSAAIDAQAARFDSAETLSHLLGLIIRRQQALREEALVAAKALFGDDIGLEPAIIAQLWRLKVDDATITE</sequence>
<evidence type="ECO:0000313" key="3">
    <source>
        <dbReference type="Proteomes" id="UP000310754"/>
    </source>
</evidence>
<dbReference type="SMART" id="SM00880">
    <property type="entry name" value="CHAD"/>
    <property type="match status" value="1"/>
</dbReference>
<dbReference type="Gene3D" id="1.40.20.10">
    <property type="entry name" value="CHAD domain"/>
    <property type="match status" value="1"/>
</dbReference>
<dbReference type="InterPro" id="IPR038186">
    <property type="entry name" value="CHAD_dom_sf"/>
</dbReference>
<comment type="caution">
    <text evidence="2">The sequence shown here is derived from an EMBL/GenBank/DDBJ whole genome shotgun (WGS) entry which is preliminary data.</text>
</comment>
<dbReference type="PANTHER" id="PTHR39339">
    <property type="entry name" value="SLR1444 PROTEIN"/>
    <property type="match status" value="1"/>
</dbReference>
<dbReference type="RefSeq" id="WP_190236537.1">
    <property type="nucleotide sequence ID" value="NZ_SSOA01000008.1"/>
</dbReference>
<feature type="domain" description="CHAD" evidence="1">
    <location>
        <begin position="8"/>
        <end position="295"/>
    </location>
</feature>
<organism evidence="2 3">
    <name type="scientific">Allorhizobium terrae</name>
    <dbReference type="NCBI Taxonomy" id="1848972"/>
    <lineage>
        <taxon>Bacteria</taxon>
        <taxon>Pseudomonadati</taxon>
        <taxon>Pseudomonadota</taxon>
        <taxon>Alphaproteobacteria</taxon>
        <taxon>Hyphomicrobiales</taxon>
        <taxon>Rhizobiaceae</taxon>
        <taxon>Rhizobium/Agrobacterium group</taxon>
        <taxon>Allorhizobium</taxon>
    </lineage>
</organism>
<dbReference type="AlphaFoldDB" id="A0A4S3ZSW3"/>
<dbReference type="PROSITE" id="PS51708">
    <property type="entry name" value="CHAD"/>
    <property type="match status" value="1"/>
</dbReference>
<dbReference type="InterPro" id="IPR007899">
    <property type="entry name" value="CHAD_dom"/>
</dbReference>
<dbReference type="Proteomes" id="UP000310754">
    <property type="component" value="Unassembled WGS sequence"/>
</dbReference>
<protein>
    <submittedName>
        <fullName evidence="2">CHAD domain-containing protein</fullName>
    </submittedName>
</protein>
<keyword evidence="3" id="KW-1185">Reference proteome</keyword>
<dbReference type="PANTHER" id="PTHR39339:SF1">
    <property type="entry name" value="CHAD DOMAIN-CONTAINING PROTEIN"/>
    <property type="match status" value="1"/>
</dbReference>
<dbReference type="Pfam" id="PF05235">
    <property type="entry name" value="CHAD"/>
    <property type="match status" value="1"/>
</dbReference>
<reference evidence="2 3" key="1">
    <citation type="submission" date="2019-04" db="EMBL/GenBank/DDBJ databases">
        <title>Rhizobium terrae sp. nov., isolated from a paddy soil.</title>
        <authorList>
            <person name="Lin S.-Y."/>
            <person name="Hameed A."/>
            <person name="Huang H.-I."/>
            <person name="Young C.-C."/>
        </authorList>
    </citation>
    <scope>NUCLEOTIDE SEQUENCE [LARGE SCALE GENOMIC DNA]</scope>
    <source>
        <strain evidence="2 3">CC-HIH110</strain>
    </source>
</reference>
<gene>
    <name evidence="2" type="ORF">E6C51_14925</name>
</gene>
<name>A0A4S3ZSW3_9HYPH</name>
<dbReference type="EMBL" id="SSOA01000008">
    <property type="protein sequence ID" value="THF48652.1"/>
    <property type="molecule type" value="Genomic_DNA"/>
</dbReference>
<accession>A0A4S3ZSW3</accession>
<proteinExistence type="predicted"/>
<evidence type="ECO:0000313" key="2">
    <source>
        <dbReference type="EMBL" id="THF48652.1"/>
    </source>
</evidence>